<evidence type="ECO:0000313" key="3">
    <source>
        <dbReference type="EMBL" id="VFV41387.1"/>
    </source>
</evidence>
<dbReference type="SMART" id="SM00409">
    <property type="entry name" value="IG"/>
    <property type="match status" value="1"/>
</dbReference>
<reference evidence="3 4" key="1">
    <citation type="submission" date="2019-01" db="EMBL/GenBank/DDBJ databases">
        <authorList>
            <person name="Alioto T."/>
            <person name="Alioto T."/>
        </authorList>
    </citation>
    <scope>NUCLEOTIDE SEQUENCE [LARGE SCALE GENOMIC DNA]</scope>
</reference>
<dbReference type="InterPro" id="IPR003599">
    <property type="entry name" value="Ig_sub"/>
</dbReference>
<feature type="domain" description="Ig-like" evidence="2">
    <location>
        <begin position="88"/>
        <end position="177"/>
    </location>
</feature>
<sequence length="187" mass="20346">METLLGEATGSRKRKWSPPSGGLFHLPRRHTLEEPLELGLRRRVRASVAHISRLLKGRPEGLEKESPPRKKAGLASFRLGLKSKDRAPSFLRELSDETVVLGQSVTLACQVSAQPAAQATWSKDGTPLESSSRLLISSTLKNFQLLTILVVNADDLGVYTCSVRNTLGTAATTAVLRKAGPRRRGRG</sequence>
<dbReference type="Proteomes" id="UP000386466">
    <property type="component" value="Unassembled WGS sequence"/>
</dbReference>
<name>A0A485P9M6_LYNPA</name>
<dbReference type="EMBL" id="CAAGRJ010030235">
    <property type="protein sequence ID" value="VFV41387.1"/>
    <property type="molecule type" value="Genomic_DNA"/>
</dbReference>
<evidence type="ECO:0000313" key="4">
    <source>
        <dbReference type="Proteomes" id="UP000386466"/>
    </source>
</evidence>
<evidence type="ECO:0000259" key="2">
    <source>
        <dbReference type="PROSITE" id="PS50835"/>
    </source>
</evidence>
<dbReference type="InterPro" id="IPR003598">
    <property type="entry name" value="Ig_sub2"/>
</dbReference>
<dbReference type="InterPro" id="IPR013783">
    <property type="entry name" value="Ig-like_fold"/>
</dbReference>
<dbReference type="FunFam" id="2.60.40.10:FF:001071">
    <property type="entry name" value="obscurin isoform X4"/>
    <property type="match status" value="1"/>
</dbReference>
<dbReference type="PANTHER" id="PTHR47633">
    <property type="entry name" value="IMMUNOGLOBULIN"/>
    <property type="match status" value="1"/>
</dbReference>
<dbReference type="AlphaFoldDB" id="A0A485P9M6"/>
<dbReference type="SMART" id="SM00408">
    <property type="entry name" value="IGc2"/>
    <property type="match status" value="1"/>
</dbReference>
<dbReference type="InterPro" id="IPR007110">
    <property type="entry name" value="Ig-like_dom"/>
</dbReference>
<dbReference type="InterPro" id="IPR013098">
    <property type="entry name" value="Ig_I-set"/>
</dbReference>
<protein>
    <submittedName>
        <fullName evidence="3">Obscn protein</fullName>
    </submittedName>
</protein>
<dbReference type="InterPro" id="IPR036179">
    <property type="entry name" value="Ig-like_dom_sf"/>
</dbReference>
<evidence type="ECO:0000256" key="1">
    <source>
        <dbReference type="SAM" id="MobiDB-lite"/>
    </source>
</evidence>
<dbReference type="Gene3D" id="2.60.40.10">
    <property type="entry name" value="Immunoglobulins"/>
    <property type="match status" value="1"/>
</dbReference>
<gene>
    <name evidence="3" type="ORF">LYPA_23C005363</name>
</gene>
<feature type="region of interest" description="Disordered" evidence="1">
    <location>
        <begin position="1"/>
        <end position="22"/>
    </location>
</feature>
<proteinExistence type="predicted"/>
<accession>A0A485P9M6</accession>
<dbReference type="PROSITE" id="PS50835">
    <property type="entry name" value="IG_LIKE"/>
    <property type="match status" value="1"/>
</dbReference>
<dbReference type="Pfam" id="PF07679">
    <property type="entry name" value="I-set"/>
    <property type="match status" value="1"/>
</dbReference>
<organism evidence="3 4">
    <name type="scientific">Lynx pardinus</name>
    <name type="common">Iberian lynx</name>
    <name type="synonym">Felis pardina</name>
    <dbReference type="NCBI Taxonomy" id="191816"/>
    <lineage>
        <taxon>Eukaryota</taxon>
        <taxon>Metazoa</taxon>
        <taxon>Chordata</taxon>
        <taxon>Craniata</taxon>
        <taxon>Vertebrata</taxon>
        <taxon>Euteleostomi</taxon>
        <taxon>Mammalia</taxon>
        <taxon>Eutheria</taxon>
        <taxon>Laurasiatheria</taxon>
        <taxon>Carnivora</taxon>
        <taxon>Feliformia</taxon>
        <taxon>Felidae</taxon>
        <taxon>Felinae</taxon>
        <taxon>Lynx</taxon>
    </lineage>
</organism>
<dbReference type="SUPFAM" id="SSF48726">
    <property type="entry name" value="Immunoglobulin"/>
    <property type="match status" value="1"/>
</dbReference>
<keyword evidence="4" id="KW-1185">Reference proteome</keyword>